<sequence length="204" mass="22981">MLYFLGEICTLSLPVDHKKGLFRDLINEGIFDVLTTTLQSEDMEVAFKGADILQQFVGWDRNTVCDYIIGQEGNQLLGYLVKNMITDFGEDVNIVFQQIIEEFLMFPTTQGDAFVDILYKKHLRQLVDLMETSPPSGGVTNPVILSTICTFLVACLDLRPHPIMYDFLRGGLIPKVLSLTRHEDVCLKTSAVVFLDTILKLNVS</sequence>
<dbReference type="InterPro" id="IPR016024">
    <property type="entry name" value="ARM-type_fold"/>
</dbReference>
<evidence type="ECO:0000313" key="4">
    <source>
        <dbReference type="EnsemblPlants" id="Kaladp0809s0035.1.v1.1"/>
    </source>
</evidence>
<dbReference type="SUPFAM" id="SSF48371">
    <property type="entry name" value="ARM repeat"/>
    <property type="match status" value="1"/>
</dbReference>
<dbReference type="EnsemblPlants" id="Kaladp0809s0035.1.v1.1">
    <property type="protein sequence ID" value="Kaladp0809s0035.1.v1.1"/>
    <property type="gene ID" value="Kaladp0809s0035.v1.1"/>
</dbReference>
<proteinExistence type="predicted"/>
<keyword evidence="5" id="KW-1185">Reference proteome</keyword>
<dbReference type="PANTHER" id="PTHR23318:SF0">
    <property type="entry name" value="SERINE_THREONINE-PROTEIN PHOSPHATASE 4 REGULATORY SUBUNIT 3"/>
    <property type="match status" value="1"/>
</dbReference>
<dbReference type="Proteomes" id="UP000594263">
    <property type="component" value="Unplaced"/>
</dbReference>
<reference evidence="4" key="1">
    <citation type="submission" date="2021-01" db="UniProtKB">
        <authorList>
            <consortium name="EnsemblPlants"/>
        </authorList>
    </citation>
    <scope>IDENTIFICATION</scope>
</reference>
<protein>
    <recommendedName>
        <fullName evidence="3">Serine/threonine-protein phosphatase 4 regulatory subunit 3-like central domain-containing protein</fullName>
    </recommendedName>
</protein>
<evidence type="ECO:0000256" key="1">
    <source>
        <dbReference type="ARBA" id="ARBA00004123"/>
    </source>
</evidence>
<accession>A0A7N0VGF3</accession>
<organism evidence="4 5">
    <name type="scientific">Kalanchoe fedtschenkoi</name>
    <name type="common">Lavender scallops</name>
    <name type="synonym">South American air plant</name>
    <dbReference type="NCBI Taxonomy" id="63787"/>
    <lineage>
        <taxon>Eukaryota</taxon>
        <taxon>Viridiplantae</taxon>
        <taxon>Streptophyta</taxon>
        <taxon>Embryophyta</taxon>
        <taxon>Tracheophyta</taxon>
        <taxon>Spermatophyta</taxon>
        <taxon>Magnoliopsida</taxon>
        <taxon>eudicotyledons</taxon>
        <taxon>Gunneridae</taxon>
        <taxon>Pentapetalae</taxon>
        <taxon>Saxifragales</taxon>
        <taxon>Crassulaceae</taxon>
        <taxon>Kalanchoe</taxon>
    </lineage>
</organism>
<keyword evidence="2" id="KW-0539">Nucleus</keyword>
<dbReference type="GO" id="GO:0030289">
    <property type="term" value="C:protein phosphatase 4 complex"/>
    <property type="evidence" value="ECO:0007669"/>
    <property type="project" value="TreeGrafter"/>
</dbReference>
<dbReference type="Pfam" id="PF04802">
    <property type="entry name" value="PP4R3"/>
    <property type="match status" value="1"/>
</dbReference>
<dbReference type="PANTHER" id="PTHR23318">
    <property type="entry name" value="ATP SYNTHASE GAMMA-RELATED"/>
    <property type="match status" value="1"/>
</dbReference>
<evidence type="ECO:0000256" key="2">
    <source>
        <dbReference type="ARBA" id="ARBA00023242"/>
    </source>
</evidence>
<name>A0A7N0VGF3_KALFE</name>
<dbReference type="Gramene" id="Kaladp0809s0035.1.v1.1">
    <property type="protein sequence ID" value="Kaladp0809s0035.1.v1.1"/>
    <property type="gene ID" value="Kaladp0809s0035.v1.1"/>
</dbReference>
<dbReference type="InterPro" id="IPR006887">
    <property type="entry name" value="P4R3-like_central_dom"/>
</dbReference>
<dbReference type="GO" id="GO:0005654">
    <property type="term" value="C:nucleoplasm"/>
    <property type="evidence" value="ECO:0007669"/>
    <property type="project" value="TreeGrafter"/>
</dbReference>
<feature type="domain" description="Serine/threonine-protein phosphatase 4 regulatory subunit 3-like central" evidence="3">
    <location>
        <begin position="2"/>
        <end position="202"/>
    </location>
</feature>
<dbReference type="GO" id="GO:0072542">
    <property type="term" value="F:protein phosphatase activator activity"/>
    <property type="evidence" value="ECO:0007669"/>
    <property type="project" value="TreeGrafter"/>
</dbReference>
<dbReference type="AlphaFoldDB" id="A0A7N0VGF3"/>
<comment type="subcellular location">
    <subcellularLocation>
        <location evidence="1">Nucleus</location>
    </subcellularLocation>
</comment>
<evidence type="ECO:0000313" key="5">
    <source>
        <dbReference type="Proteomes" id="UP000594263"/>
    </source>
</evidence>
<evidence type="ECO:0000259" key="3">
    <source>
        <dbReference type="Pfam" id="PF04802"/>
    </source>
</evidence>
<dbReference type="InterPro" id="IPR051137">
    <property type="entry name" value="PP4R3-like"/>
</dbReference>